<reference evidence="1 2" key="1">
    <citation type="journal article" date="2019" name="Sci. Rep.">
        <title>A multi-omics analysis of the grapevine pathogen Lasiodiplodia theobromae reveals that temperature affects the expression of virulence- and pathogenicity-related genes.</title>
        <authorList>
            <person name="Felix C."/>
            <person name="Meneses R."/>
            <person name="Goncalves M.F.M."/>
            <person name="Tilleman L."/>
            <person name="Duarte A.S."/>
            <person name="Jorrin-Novo J.V."/>
            <person name="Van de Peer Y."/>
            <person name="Deforce D."/>
            <person name="Van Nieuwerburgh F."/>
            <person name="Esteves A.C."/>
            <person name="Alves A."/>
        </authorList>
    </citation>
    <scope>NUCLEOTIDE SEQUENCE [LARGE SCALE GENOMIC DNA]</scope>
    <source>
        <strain evidence="1 2">LA-SOL3</strain>
    </source>
</reference>
<evidence type="ECO:0008006" key="3">
    <source>
        <dbReference type="Google" id="ProtNLM"/>
    </source>
</evidence>
<sequence>MQSNDDKRRWSDLPNEVVLDIAGAAEFDFAMLCNLQLVDRRLHHVLKTYERSLCKGYAANQLLHVIPYFPDLVSPQCGTRSNVGCVSGLSFSLLAEVQRRSTALATLTREVFRLAPVCCCLHGWHQIFKAGMLLLYRLSERWDYDEKVNFIMSMPLHALVTIFVALAQSIRAAQIGGSGLIHRDSQPDDPSARSDIHLVFEDLVLQAGPELVIDTLNHDKRAEHVLKVRYTSLEEMQTDDADGTPPRKSFISQLKRAFAAECECRISEVMSKAMELAQTRPLRNMEEADVINLVRFDEEVGYRG</sequence>
<protein>
    <recommendedName>
        <fullName evidence="3">F-box domain-containing protein</fullName>
    </recommendedName>
</protein>
<evidence type="ECO:0000313" key="1">
    <source>
        <dbReference type="EMBL" id="KAB2577381.1"/>
    </source>
</evidence>
<dbReference type="OrthoDB" id="5372859at2759"/>
<keyword evidence="2" id="KW-1185">Reference proteome</keyword>
<gene>
    <name evidence="1" type="ORF">DBV05_g4013</name>
</gene>
<accession>A0A5N5DJ78</accession>
<organism evidence="1 2">
    <name type="scientific">Lasiodiplodia theobromae</name>
    <dbReference type="NCBI Taxonomy" id="45133"/>
    <lineage>
        <taxon>Eukaryota</taxon>
        <taxon>Fungi</taxon>
        <taxon>Dikarya</taxon>
        <taxon>Ascomycota</taxon>
        <taxon>Pezizomycotina</taxon>
        <taxon>Dothideomycetes</taxon>
        <taxon>Dothideomycetes incertae sedis</taxon>
        <taxon>Botryosphaeriales</taxon>
        <taxon>Botryosphaeriaceae</taxon>
        <taxon>Lasiodiplodia</taxon>
    </lineage>
</organism>
<dbReference type="AlphaFoldDB" id="A0A5N5DJ78"/>
<evidence type="ECO:0000313" key="2">
    <source>
        <dbReference type="Proteomes" id="UP000325902"/>
    </source>
</evidence>
<proteinExistence type="predicted"/>
<comment type="caution">
    <text evidence="1">The sequence shown here is derived from an EMBL/GenBank/DDBJ whole genome shotgun (WGS) entry which is preliminary data.</text>
</comment>
<dbReference type="EMBL" id="VCHE01000017">
    <property type="protein sequence ID" value="KAB2577381.1"/>
    <property type="molecule type" value="Genomic_DNA"/>
</dbReference>
<name>A0A5N5DJ78_9PEZI</name>
<dbReference type="Proteomes" id="UP000325902">
    <property type="component" value="Unassembled WGS sequence"/>
</dbReference>